<dbReference type="EMBL" id="JBHSGA010000017">
    <property type="protein sequence ID" value="MFC4527559.1"/>
    <property type="molecule type" value="Genomic_DNA"/>
</dbReference>
<evidence type="ECO:0000256" key="1">
    <source>
        <dbReference type="SAM" id="Coils"/>
    </source>
</evidence>
<dbReference type="Proteomes" id="UP001595961">
    <property type="component" value="Unassembled WGS sequence"/>
</dbReference>
<dbReference type="RefSeq" id="WP_266150238.1">
    <property type="nucleotide sequence ID" value="NZ_CP064028.1"/>
</dbReference>
<evidence type="ECO:0008006" key="4">
    <source>
        <dbReference type="Google" id="ProtNLM"/>
    </source>
</evidence>
<accession>A0ABV9C3G7</accession>
<proteinExistence type="predicted"/>
<organism evidence="2 3">
    <name type="scientific">Dyella halodurans</name>
    <dbReference type="NCBI Taxonomy" id="1920171"/>
    <lineage>
        <taxon>Bacteria</taxon>
        <taxon>Pseudomonadati</taxon>
        <taxon>Pseudomonadota</taxon>
        <taxon>Gammaproteobacteria</taxon>
        <taxon>Lysobacterales</taxon>
        <taxon>Rhodanobacteraceae</taxon>
        <taxon>Dyella</taxon>
    </lineage>
</organism>
<reference evidence="3" key="1">
    <citation type="journal article" date="2019" name="Int. J. Syst. Evol. Microbiol.">
        <title>The Global Catalogue of Microorganisms (GCM) 10K type strain sequencing project: providing services to taxonomists for standard genome sequencing and annotation.</title>
        <authorList>
            <consortium name="The Broad Institute Genomics Platform"/>
            <consortium name="The Broad Institute Genome Sequencing Center for Infectious Disease"/>
            <person name="Wu L."/>
            <person name="Ma J."/>
        </authorList>
    </citation>
    <scope>NUCLEOTIDE SEQUENCE [LARGE SCALE GENOMIC DNA]</scope>
    <source>
        <strain evidence="3">CCM 4481</strain>
    </source>
</reference>
<sequence length="211" mass="22441">MIRRLTDDASVSSAVLHLPVAMTHGEPAAADDADAALYGDGYREGFEAGEADALREAAVRLEKVETELRIRLEEAEAALLQARDQWDALAAGLANAEQARAANMEKDAFEIALLALSAVFGENTGDRELLGRLVTQVISDHRSDALCLQVAESDLALLPSQIDGIRVESIAGLAPGACALLTARGRVETSIEARLDAIYRSMVQALKEASS</sequence>
<feature type="coiled-coil region" evidence="1">
    <location>
        <begin position="58"/>
        <end position="85"/>
    </location>
</feature>
<keyword evidence="1" id="KW-0175">Coiled coil</keyword>
<comment type="caution">
    <text evidence="2">The sequence shown here is derived from an EMBL/GenBank/DDBJ whole genome shotgun (WGS) entry which is preliminary data.</text>
</comment>
<keyword evidence="3" id="KW-1185">Reference proteome</keyword>
<gene>
    <name evidence="2" type="ORF">ACFO5W_13020</name>
</gene>
<protein>
    <recommendedName>
        <fullName evidence="4">Flagellar assembly protein FliH/Type III secretion system HrpE domain-containing protein</fullName>
    </recommendedName>
</protein>
<name>A0ABV9C3G7_9GAMM</name>
<evidence type="ECO:0000313" key="2">
    <source>
        <dbReference type="EMBL" id="MFC4527559.1"/>
    </source>
</evidence>
<evidence type="ECO:0000313" key="3">
    <source>
        <dbReference type="Proteomes" id="UP001595961"/>
    </source>
</evidence>